<dbReference type="Proteomes" id="UP000007797">
    <property type="component" value="Unassembled WGS sequence"/>
</dbReference>
<sequence length="1067" mass="124212">MFNLDGALTTKSHKQKNIQRQTITNIRILRNNTAIKLDAQIKADHQSDKLQLKNRLLPISLSFHQIFLNNNDNNNDFELDLNHILSSERFINSIINPLKQLLILINNSGRIQDFKRERIITKFLFKNTTYYKDHKDSLIESNRVNESIIQTILNTLYHCFTSQRISSTTEKSISPLLIATLKYSKYIIDKNTRFSIIFNYLEYLVMNYQQIAKTVDSRDQYINSLVLFYNLIFNGDWVGKEEGKEETTDPLQYLSHQLISNIKQLQTIISNEKFLNPIIGLLNFKLYSFINNYNNNIDQQPKKSKDSSSSSSSLSLETILNGNECYQWIKQQQQQNNRKEKDILIRISEMESFNFIEIIKQYSEIKPSLFISTLKKDGDSYFLFLVKSLRHQQPLTSTNTIDQSALLSLIYVPYHLYAVTNQTKNSINQYYQFIQIWYKVLDENNILNLENDIFKLKGIPESFFITFIYLCFVNNQQKEKEEEQNVMMMKIVNRFSELNLGLFKKHLNQTSKRSFMTRLYNIINQLDISSIIFSILLKSYESSLQQGSIQSMISKCLNRLTVGGGSDSLTDQDEELQSNLIQDLQLITFIDCNKVLERLLKSALTNKNQQQFMANIIVNHLGSFIPGDMMDIIVKNLFNVLNSLKDTVEPQTITNLIQFIESLLEQVSQNSQFMRDRLLVSLQLNLIIPSLSIISTILQKIILDIEYLLLSKYIINLNDSDMTLELVLKKLVDVFNSILYYMEPNQLEIFYNICKLIGTLLTRGNQIDDNRTKELIGSFETKVNWKLFIRLKHYFNQPIEFKKKNQQQQSLTTISSSSQLLPSISTLLKQPVVGGDEMEFPLDLIITFNFIDLCFILPNHIEMLIQELIENIDIGTIKFGFERVLLFCLAISLPYNPPSHYTILVDHLLPHLIKNNIVSSSDTSTLLFRIIISSHQIFNQYQHNNDNDTIDSTEQQTLFSFYKNISNQLRRMITSTTNDNDSYLHHLKMCIRVVDQLQDQQDYSELFYMFGLSILEKIQPPLSKHHQSITNKCIETLQLIKNSSDTNNPNNTKQMVLLNKLNGLLLE</sequence>
<proteinExistence type="predicted"/>
<dbReference type="AlphaFoldDB" id="F4QFC1"/>
<dbReference type="OMA" id="THTIASM"/>
<dbReference type="GeneID" id="14866045"/>
<name>F4QFC1_CACFS</name>
<gene>
    <name evidence="1" type="ORF">DFA_11189</name>
</gene>
<dbReference type="EMBL" id="GL883029">
    <property type="protein sequence ID" value="EGG13428.1"/>
    <property type="molecule type" value="Genomic_DNA"/>
</dbReference>
<protein>
    <submittedName>
        <fullName evidence="1">Uncharacterized protein</fullName>
    </submittedName>
</protein>
<dbReference type="RefSeq" id="XP_004350132.1">
    <property type="nucleotide sequence ID" value="XM_004350082.1"/>
</dbReference>
<dbReference type="KEGG" id="dfa:DFA_11189"/>
<evidence type="ECO:0000313" key="2">
    <source>
        <dbReference type="Proteomes" id="UP000007797"/>
    </source>
</evidence>
<keyword evidence="2" id="KW-1185">Reference proteome</keyword>
<evidence type="ECO:0000313" key="1">
    <source>
        <dbReference type="EMBL" id="EGG13428.1"/>
    </source>
</evidence>
<organism evidence="1 2">
    <name type="scientific">Cavenderia fasciculata</name>
    <name type="common">Slime mold</name>
    <name type="synonym">Dictyostelium fasciculatum</name>
    <dbReference type="NCBI Taxonomy" id="261658"/>
    <lineage>
        <taxon>Eukaryota</taxon>
        <taxon>Amoebozoa</taxon>
        <taxon>Evosea</taxon>
        <taxon>Eumycetozoa</taxon>
        <taxon>Dictyostelia</taxon>
        <taxon>Acytosteliales</taxon>
        <taxon>Cavenderiaceae</taxon>
        <taxon>Cavenderia</taxon>
    </lineage>
</organism>
<accession>F4QFC1</accession>
<reference evidence="2" key="1">
    <citation type="journal article" date="2011" name="Genome Res.">
        <title>Phylogeny-wide analysis of social amoeba genomes highlights ancient origins for complex intercellular communication.</title>
        <authorList>
            <person name="Heidel A.J."/>
            <person name="Lawal H.M."/>
            <person name="Felder M."/>
            <person name="Schilde C."/>
            <person name="Helps N.R."/>
            <person name="Tunggal B."/>
            <person name="Rivero F."/>
            <person name="John U."/>
            <person name="Schleicher M."/>
            <person name="Eichinger L."/>
            <person name="Platzer M."/>
            <person name="Noegel A.A."/>
            <person name="Schaap P."/>
            <person name="Gloeckner G."/>
        </authorList>
    </citation>
    <scope>NUCLEOTIDE SEQUENCE [LARGE SCALE GENOMIC DNA]</scope>
    <source>
        <strain evidence="2">SH3</strain>
    </source>
</reference>